<dbReference type="Pfam" id="PF13181">
    <property type="entry name" value="TPR_8"/>
    <property type="match status" value="1"/>
</dbReference>
<dbReference type="AlphaFoldDB" id="A0A5S5DYV0"/>
<evidence type="ECO:0000313" key="3">
    <source>
        <dbReference type="EMBL" id="TYP99759.1"/>
    </source>
</evidence>
<feature type="chain" id="PRO_5024275618" evidence="2">
    <location>
        <begin position="20"/>
        <end position="592"/>
    </location>
</feature>
<feature type="signal peptide" evidence="2">
    <location>
        <begin position="1"/>
        <end position="19"/>
    </location>
</feature>
<keyword evidence="4" id="KW-1185">Reference proteome</keyword>
<dbReference type="InterPro" id="IPR011990">
    <property type="entry name" value="TPR-like_helical_dom_sf"/>
</dbReference>
<keyword evidence="1" id="KW-0802">TPR repeat</keyword>
<keyword evidence="2" id="KW-0732">Signal</keyword>
<gene>
    <name evidence="3" type="ORF">C7447_101363</name>
</gene>
<dbReference type="EMBL" id="VNIA01000001">
    <property type="protein sequence ID" value="TYP99759.1"/>
    <property type="molecule type" value="Genomic_DNA"/>
</dbReference>
<proteinExistence type="predicted"/>
<evidence type="ECO:0000256" key="2">
    <source>
        <dbReference type="SAM" id="SignalP"/>
    </source>
</evidence>
<evidence type="ECO:0000256" key="1">
    <source>
        <dbReference type="PROSITE-ProRule" id="PRU00339"/>
    </source>
</evidence>
<comment type="caution">
    <text evidence="3">The sequence shown here is derived from an EMBL/GenBank/DDBJ whole genome shotgun (WGS) entry which is preliminary data.</text>
</comment>
<dbReference type="RefSeq" id="WP_211354887.1">
    <property type="nucleotide sequence ID" value="NZ_VNIA01000001.1"/>
</dbReference>
<feature type="repeat" description="TPR" evidence="1">
    <location>
        <begin position="20"/>
        <end position="53"/>
    </location>
</feature>
<dbReference type="GO" id="GO:0051301">
    <property type="term" value="P:cell division"/>
    <property type="evidence" value="ECO:0007669"/>
    <property type="project" value="TreeGrafter"/>
</dbReference>
<dbReference type="Gene3D" id="1.25.40.10">
    <property type="entry name" value="Tetratricopeptide repeat domain"/>
    <property type="match status" value="3"/>
</dbReference>
<dbReference type="SUPFAM" id="SSF48452">
    <property type="entry name" value="TPR-like"/>
    <property type="match status" value="3"/>
</dbReference>
<evidence type="ECO:0000313" key="4">
    <source>
        <dbReference type="Proteomes" id="UP000323136"/>
    </source>
</evidence>
<feature type="repeat" description="TPR" evidence="1">
    <location>
        <begin position="502"/>
        <end position="535"/>
    </location>
</feature>
<organism evidence="3 4">
    <name type="scientific">Tenacibaculum adriaticum</name>
    <dbReference type="NCBI Taxonomy" id="413713"/>
    <lineage>
        <taxon>Bacteria</taxon>
        <taxon>Pseudomonadati</taxon>
        <taxon>Bacteroidota</taxon>
        <taxon>Flavobacteriia</taxon>
        <taxon>Flavobacteriales</taxon>
        <taxon>Flavobacteriaceae</taxon>
        <taxon>Tenacibaculum</taxon>
    </lineage>
</organism>
<dbReference type="InterPro" id="IPR019734">
    <property type="entry name" value="TPR_rpt"/>
</dbReference>
<dbReference type="Pfam" id="PF13174">
    <property type="entry name" value="TPR_6"/>
    <property type="match status" value="3"/>
</dbReference>
<sequence>MKNYISLFILLIFSTFSFAQGNEYVLAENYFRNNEFEKASQIYKKLVDKSPYNTTYLQRLISCYQETDQFIVAEKLLQQKLNSQPNLSFLNVFLGYNYERQQQNDLAQKYYDKALKSIDENSNNGGTIANMFKNYNKLDLAIEAYKKASNYNENSNYGFQIAQIYGEKGDFAYMFEEYINFLDKNDNYLNTVKRYTARYVNDDSENENNILFKKALLRKSASNPKDVWNNLLAWLFTNQKEYNKALIQQKALYIRDANNLAGIKEVGKIAFENKDYETAKNSFDFVIEKTNYPTDKFHAIYMNLLISVATKQPNVEEEFQKIFTNYGINTNTFSIQVAYADYLTFDKNEPQKANIILEEALQHANSKFQKGKVKLKIGDVLVYRNQFNKALIYFSQVQTKFPNHELGQEARFKVAQTSYFKNDFTWAKAQLKILKGSATQLIANDAANLFLTISDNEPKDSIPSGLAKYAKADLLAYQNKDDEAIVVLNEVIKEFKGQSIEDEALFKQAKLYIKQKKYEAAISNFDKIITIDAKGILVDDVYYQMAELYKNELNNPEKASEYYQKIIFEHPSSIYLVDARKKFRKLRGDTIN</sequence>
<accession>A0A5S5DYV0</accession>
<protein>
    <submittedName>
        <fullName evidence="3">Tetratricopeptide repeat protein</fullName>
    </submittedName>
</protein>
<dbReference type="PROSITE" id="PS50005">
    <property type="entry name" value="TPR"/>
    <property type="match status" value="2"/>
</dbReference>
<dbReference type="PANTHER" id="PTHR12558">
    <property type="entry name" value="CELL DIVISION CYCLE 16,23,27"/>
    <property type="match status" value="1"/>
</dbReference>
<dbReference type="PANTHER" id="PTHR12558:SF50">
    <property type="entry name" value="ASSEMBLY CHAPERONE OF RPL4-RELATED"/>
    <property type="match status" value="1"/>
</dbReference>
<reference evidence="3 4" key="1">
    <citation type="submission" date="2019-07" db="EMBL/GenBank/DDBJ databases">
        <title>Genomic Encyclopedia of Type Strains, Phase IV (KMG-IV): sequencing the most valuable type-strain genomes for metagenomic binning, comparative biology and taxonomic classification.</title>
        <authorList>
            <person name="Goeker M."/>
        </authorList>
    </citation>
    <scope>NUCLEOTIDE SEQUENCE [LARGE SCALE GENOMIC DNA]</scope>
    <source>
        <strain evidence="3 4">DSM 18961</strain>
    </source>
</reference>
<dbReference type="Proteomes" id="UP000323136">
    <property type="component" value="Unassembled WGS sequence"/>
</dbReference>
<dbReference type="SMART" id="SM00028">
    <property type="entry name" value="TPR"/>
    <property type="match status" value="7"/>
</dbReference>
<name>A0A5S5DYV0_9FLAO</name>